<evidence type="ECO:0000313" key="1">
    <source>
        <dbReference type="EMBL" id="CAJ0587163.1"/>
    </source>
</evidence>
<dbReference type="Proteomes" id="UP001177023">
    <property type="component" value="Unassembled WGS sequence"/>
</dbReference>
<reference evidence="1" key="1">
    <citation type="submission" date="2023-06" db="EMBL/GenBank/DDBJ databases">
        <authorList>
            <person name="Delattre M."/>
        </authorList>
    </citation>
    <scope>NUCLEOTIDE SEQUENCE</scope>
    <source>
        <strain evidence="1">AF72</strain>
    </source>
</reference>
<comment type="caution">
    <text evidence="1">The sequence shown here is derived from an EMBL/GenBank/DDBJ whole genome shotgun (WGS) entry which is preliminary data.</text>
</comment>
<dbReference type="EMBL" id="CATQJA010002709">
    <property type="protein sequence ID" value="CAJ0587163.1"/>
    <property type="molecule type" value="Genomic_DNA"/>
</dbReference>
<feature type="non-terminal residue" evidence="1">
    <location>
        <position position="77"/>
    </location>
</feature>
<dbReference type="AlphaFoldDB" id="A0AA36GGB7"/>
<accession>A0AA36GGB7</accession>
<name>A0AA36GGB7_9BILA</name>
<gene>
    <name evidence="1" type="ORF">MSPICULIGERA_LOCUS25140</name>
</gene>
<sequence>MAMPSRSLDQLLQIVVVDVIEPYIDWRHVILINSLYHQPMMPILRVTTATRLGRQICTGNWGVKRNVVELRKNFLIH</sequence>
<protein>
    <submittedName>
        <fullName evidence="1">Uncharacterized protein</fullName>
    </submittedName>
</protein>
<organism evidence="1 2">
    <name type="scientific">Mesorhabditis spiculigera</name>
    <dbReference type="NCBI Taxonomy" id="96644"/>
    <lineage>
        <taxon>Eukaryota</taxon>
        <taxon>Metazoa</taxon>
        <taxon>Ecdysozoa</taxon>
        <taxon>Nematoda</taxon>
        <taxon>Chromadorea</taxon>
        <taxon>Rhabditida</taxon>
        <taxon>Rhabditina</taxon>
        <taxon>Rhabditomorpha</taxon>
        <taxon>Rhabditoidea</taxon>
        <taxon>Rhabditidae</taxon>
        <taxon>Mesorhabditinae</taxon>
        <taxon>Mesorhabditis</taxon>
    </lineage>
</organism>
<keyword evidence="2" id="KW-1185">Reference proteome</keyword>
<proteinExistence type="predicted"/>
<evidence type="ECO:0000313" key="2">
    <source>
        <dbReference type="Proteomes" id="UP001177023"/>
    </source>
</evidence>